<dbReference type="PANTHER" id="PTHR35868">
    <property type="entry name" value="DUF2804 DOMAIN-CONTAINING PROTEIN-RELATED"/>
    <property type="match status" value="1"/>
</dbReference>
<comment type="caution">
    <text evidence="1">The sequence shown here is derived from an EMBL/GenBank/DDBJ whole genome shotgun (WGS) entry which is preliminary data.</text>
</comment>
<protein>
    <submittedName>
        <fullName evidence="1">DUF2804 family protein</fullName>
    </submittedName>
</protein>
<dbReference type="InterPro" id="IPR021243">
    <property type="entry name" value="DUF2804"/>
</dbReference>
<reference evidence="1 2" key="1">
    <citation type="submission" date="2019-10" db="EMBL/GenBank/DDBJ databases">
        <title>Glaciimonas soli sp. nov., a psychrophilic bacterium isolated from the forest soil of a high elevation mountain in Taiwan.</title>
        <authorList>
            <person name="Wang L.-T."/>
            <person name="Shieh W.Y."/>
        </authorList>
    </citation>
    <scope>NUCLEOTIDE SEQUENCE [LARGE SCALE GENOMIC DNA]</scope>
    <source>
        <strain evidence="1 2">GS1</strain>
    </source>
</reference>
<evidence type="ECO:0000313" key="2">
    <source>
        <dbReference type="Proteomes" id="UP000451565"/>
    </source>
</evidence>
<dbReference type="AlphaFoldDB" id="A0A843YLY1"/>
<sequence>MTFSSTAIQNLPVAPANVVDASGQPRMGRYAGQTGTIDWSTLAAPFARSGWWRRFHHKRWQYVALSTPELFCGIAIVDVGWTNTAFAYVFDRLQGKQIASFSQDGIPGLSAHVSEQPGGASRFNCFGHRISYQPPVGAHGGKHQLSLHSKQFSIEAEFDDSGATPQLLAVGPIANGSVHATQKSPGMPLSGKVLVGDQRFDLQGGVASADYSNGLLARETEWRWASAHGLDIGFNLQSGYFGNQENVLWLDGQLYPLGHAHFEYDPVTPLAPWHIYTDDGLLDLTFMPEGARRENKNLLIAVTRYIQPIGSFSGWVKPEPNAEPRLVQHLVGVTEEHFSRW</sequence>
<proteinExistence type="predicted"/>
<dbReference type="Pfam" id="PF10974">
    <property type="entry name" value="DUF2804"/>
    <property type="match status" value="1"/>
</dbReference>
<dbReference type="OrthoDB" id="5413160at2"/>
<name>A0A843YLY1_9BURK</name>
<keyword evidence="2" id="KW-1185">Reference proteome</keyword>
<dbReference type="Proteomes" id="UP000451565">
    <property type="component" value="Unassembled WGS sequence"/>
</dbReference>
<dbReference type="EMBL" id="WINI01000004">
    <property type="protein sequence ID" value="MQR00889.1"/>
    <property type="molecule type" value="Genomic_DNA"/>
</dbReference>
<accession>A0A843YLY1</accession>
<evidence type="ECO:0000313" key="1">
    <source>
        <dbReference type="EMBL" id="MQR00889.1"/>
    </source>
</evidence>
<organism evidence="1 2">
    <name type="scientific">Glaciimonas soli</name>
    <dbReference type="NCBI Taxonomy" id="2590999"/>
    <lineage>
        <taxon>Bacteria</taxon>
        <taxon>Pseudomonadati</taxon>
        <taxon>Pseudomonadota</taxon>
        <taxon>Betaproteobacteria</taxon>
        <taxon>Burkholderiales</taxon>
        <taxon>Oxalobacteraceae</taxon>
        <taxon>Glaciimonas</taxon>
    </lineage>
</organism>
<dbReference type="RefSeq" id="WP_153234500.1">
    <property type="nucleotide sequence ID" value="NZ_WINI01000004.1"/>
</dbReference>
<gene>
    <name evidence="1" type="ORF">GEV47_09350</name>
</gene>
<dbReference type="PANTHER" id="PTHR35868:SF4">
    <property type="entry name" value="DUF2804 DOMAIN-CONTAINING PROTEIN"/>
    <property type="match status" value="1"/>
</dbReference>